<evidence type="ECO:0000256" key="2">
    <source>
        <dbReference type="ARBA" id="ARBA00010448"/>
    </source>
</evidence>
<dbReference type="SMART" id="SM00125">
    <property type="entry name" value="IL1"/>
    <property type="match status" value="1"/>
</dbReference>
<dbReference type="PRINTS" id="PR00264">
    <property type="entry name" value="INTERLEUKIN1"/>
</dbReference>
<dbReference type="Proteomes" id="UP000002280">
    <property type="component" value="Chromosome 1"/>
</dbReference>
<dbReference type="Pfam" id="PF00340">
    <property type="entry name" value="IL1"/>
    <property type="match status" value="1"/>
</dbReference>
<dbReference type="GO" id="GO:0071222">
    <property type="term" value="P:cellular response to lipopolysaccharide"/>
    <property type="evidence" value="ECO:0000318"/>
    <property type="project" value="GO_Central"/>
</dbReference>
<reference evidence="5" key="2">
    <citation type="submission" date="2025-08" db="UniProtKB">
        <authorList>
            <consortium name="Ensembl"/>
        </authorList>
    </citation>
    <scope>IDENTIFICATION</scope>
</reference>
<dbReference type="AlphaFoldDB" id="F6SYA2"/>
<protein>
    <recommendedName>
        <fullName evidence="4">Interleukin-1</fullName>
    </recommendedName>
</protein>
<dbReference type="Ensembl" id="ENSMODT00000017573.1">
    <property type="protein sequence ID" value="ENSMODP00000017254.1"/>
    <property type="gene ID" value="ENSMODG00000013803.1"/>
</dbReference>
<dbReference type="GO" id="GO:0005125">
    <property type="term" value="F:cytokine activity"/>
    <property type="evidence" value="ECO:0000318"/>
    <property type="project" value="GO_Central"/>
</dbReference>
<dbReference type="STRING" id="13616.ENSMODP00000017254"/>
<evidence type="ECO:0000256" key="3">
    <source>
        <dbReference type="ARBA" id="ARBA00022525"/>
    </source>
</evidence>
<evidence type="ECO:0000256" key="4">
    <source>
        <dbReference type="RuleBase" id="RU003753"/>
    </source>
</evidence>
<evidence type="ECO:0000256" key="1">
    <source>
        <dbReference type="ARBA" id="ARBA00004613"/>
    </source>
</evidence>
<keyword evidence="6" id="KW-1185">Reference proteome</keyword>
<dbReference type="InParanoid" id="F6SYA2"/>
<dbReference type="SUPFAM" id="SSF50353">
    <property type="entry name" value="Cytokine"/>
    <property type="match status" value="1"/>
</dbReference>
<dbReference type="GO" id="GO:0019221">
    <property type="term" value="P:cytokine-mediated signaling pathway"/>
    <property type="evidence" value="ECO:0000318"/>
    <property type="project" value="GO_Central"/>
</dbReference>
<dbReference type="OMA" id="CYTRTIR"/>
<dbReference type="GO" id="GO:0006954">
    <property type="term" value="P:inflammatory response"/>
    <property type="evidence" value="ECO:0000318"/>
    <property type="project" value="GO_Central"/>
</dbReference>
<reference evidence="5" key="3">
    <citation type="submission" date="2025-09" db="UniProtKB">
        <authorList>
            <consortium name="Ensembl"/>
        </authorList>
    </citation>
    <scope>IDENTIFICATION</scope>
</reference>
<comment type="similarity">
    <text evidence="2 4">Belongs to the IL-1 family.</text>
</comment>
<dbReference type="Gene3D" id="2.80.10.50">
    <property type="match status" value="1"/>
</dbReference>
<organism evidence="5 6">
    <name type="scientific">Monodelphis domestica</name>
    <name type="common">Gray short-tailed opossum</name>
    <dbReference type="NCBI Taxonomy" id="13616"/>
    <lineage>
        <taxon>Eukaryota</taxon>
        <taxon>Metazoa</taxon>
        <taxon>Chordata</taxon>
        <taxon>Craniata</taxon>
        <taxon>Vertebrata</taxon>
        <taxon>Euteleostomi</taxon>
        <taxon>Mammalia</taxon>
        <taxon>Metatheria</taxon>
        <taxon>Didelphimorphia</taxon>
        <taxon>Didelphidae</taxon>
        <taxon>Monodelphis</taxon>
    </lineage>
</organism>
<accession>F6SYA2</accession>
<dbReference type="FunFam" id="2.80.10.50:FF:000013">
    <property type="entry name" value="Interleukin-1"/>
    <property type="match status" value="1"/>
</dbReference>
<dbReference type="PANTHER" id="PTHR10078">
    <property type="entry name" value="INTERLEUKIN-1 FAMILY MEMBER"/>
    <property type="match status" value="1"/>
</dbReference>
<dbReference type="PANTHER" id="PTHR10078:SF27">
    <property type="entry name" value="INTERLEUKIN-36 GAMMA"/>
    <property type="match status" value="1"/>
</dbReference>
<dbReference type="GO" id="GO:0005615">
    <property type="term" value="C:extracellular space"/>
    <property type="evidence" value="ECO:0000318"/>
    <property type="project" value="GO_Central"/>
</dbReference>
<reference evidence="5 6" key="1">
    <citation type="journal article" date="2007" name="Nature">
        <title>Genome of the marsupial Monodelphis domestica reveals innovation in non-coding sequences.</title>
        <authorList>
            <person name="Mikkelsen T.S."/>
            <person name="Wakefield M.J."/>
            <person name="Aken B."/>
            <person name="Amemiya C.T."/>
            <person name="Chang J.L."/>
            <person name="Duke S."/>
            <person name="Garber M."/>
            <person name="Gentles A.J."/>
            <person name="Goodstadt L."/>
            <person name="Heger A."/>
            <person name="Jurka J."/>
            <person name="Kamal M."/>
            <person name="Mauceli E."/>
            <person name="Searle S.M."/>
            <person name="Sharpe T."/>
            <person name="Baker M.L."/>
            <person name="Batzer M.A."/>
            <person name="Benos P.V."/>
            <person name="Belov K."/>
            <person name="Clamp M."/>
            <person name="Cook A."/>
            <person name="Cuff J."/>
            <person name="Das R."/>
            <person name="Davidow L."/>
            <person name="Deakin J.E."/>
            <person name="Fazzari M.J."/>
            <person name="Glass J.L."/>
            <person name="Grabherr M."/>
            <person name="Greally J.M."/>
            <person name="Gu W."/>
            <person name="Hore T.A."/>
            <person name="Huttley G.A."/>
            <person name="Kleber M."/>
            <person name="Jirtle R.L."/>
            <person name="Koina E."/>
            <person name="Lee J.T."/>
            <person name="Mahony S."/>
            <person name="Marra M.A."/>
            <person name="Miller R.D."/>
            <person name="Nicholls R.D."/>
            <person name="Oda M."/>
            <person name="Papenfuss A.T."/>
            <person name="Parra Z.E."/>
            <person name="Pollock D.D."/>
            <person name="Ray D.A."/>
            <person name="Schein J.E."/>
            <person name="Speed T.P."/>
            <person name="Thompson K."/>
            <person name="VandeBerg J.L."/>
            <person name="Wade C.M."/>
            <person name="Walker J.A."/>
            <person name="Waters P.D."/>
            <person name="Webber C."/>
            <person name="Weidman J.R."/>
            <person name="Xie X."/>
            <person name="Zody M.C."/>
            <person name="Baldwin J."/>
            <person name="Abdouelleil A."/>
            <person name="Abdulkadir J."/>
            <person name="Abebe A."/>
            <person name="Abera B."/>
            <person name="Abreu J."/>
            <person name="Acer S.C."/>
            <person name="Aftuck L."/>
            <person name="Alexander A."/>
            <person name="An P."/>
            <person name="Anderson E."/>
            <person name="Anderson S."/>
            <person name="Arachi H."/>
            <person name="Azer M."/>
            <person name="Bachantsang P."/>
            <person name="Barry A."/>
            <person name="Bayul T."/>
            <person name="Berlin A."/>
            <person name="Bessette D."/>
            <person name="Bloom T."/>
            <person name="Bloom T."/>
            <person name="Boguslavskiy L."/>
            <person name="Bonnet C."/>
            <person name="Boukhgalter B."/>
            <person name="Bourzgui I."/>
            <person name="Brown A."/>
            <person name="Cahill P."/>
            <person name="Channer S."/>
            <person name="Cheshatsang Y."/>
            <person name="Chuda L."/>
            <person name="Citroen M."/>
            <person name="Collymore A."/>
            <person name="Cooke P."/>
            <person name="Costello M."/>
            <person name="D'Aco K."/>
            <person name="Daza R."/>
            <person name="De Haan G."/>
            <person name="DeGray S."/>
            <person name="DeMaso C."/>
            <person name="Dhargay N."/>
            <person name="Dooley K."/>
            <person name="Dooley E."/>
            <person name="Doricent M."/>
            <person name="Dorje P."/>
            <person name="Dorjee K."/>
            <person name="Dupes A."/>
            <person name="Elong R."/>
            <person name="Falk J."/>
            <person name="Farina A."/>
            <person name="Faro S."/>
            <person name="Ferguson D."/>
            <person name="Fisher S."/>
            <person name="Foley C.D."/>
            <person name="Franke A."/>
            <person name="Friedrich D."/>
            <person name="Gadbois L."/>
            <person name="Gearin G."/>
            <person name="Gearin C.R."/>
            <person name="Giannoukos G."/>
            <person name="Goode T."/>
            <person name="Graham J."/>
            <person name="Grandbois E."/>
            <person name="Grewal S."/>
            <person name="Gyaltsen K."/>
            <person name="Hafez N."/>
            <person name="Hagos B."/>
            <person name="Hall J."/>
            <person name="Henson C."/>
            <person name="Hollinger A."/>
            <person name="Honan T."/>
            <person name="Huard M.D."/>
            <person name="Hughes L."/>
            <person name="Hurhula B."/>
            <person name="Husby M.E."/>
            <person name="Kamat A."/>
            <person name="Kanga B."/>
            <person name="Kashin S."/>
            <person name="Khazanovich D."/>
            <person name="Kisner P."/>
            <person name="Lance K."/>
            <person name="Lara M."/>
            <person name="Lee W."/>
            <person name="Lennon N."/>
            <person name="Letendre F."/>
            <person name="LeVine R."/>
            <person name="Lipovsky A."/>
            <person name="Liu X."/>
            <person name="Liu J."/>
            <person name="Liu S."/>
            <person name="Lokyitsang T."/>
            <person name="Lokyitsang Y."/>
            <person name="Lubonja R."/>
            <person name="Lui A."/>
            <person name="MacDonald P."/>
            <person name="Magnisalis V."/>
            <person name="Maru K."/>
            <person name="Matthews C."/>
            <person name="McCusker W."/>
            <person name="McDonough S."/>
            <person name="Mehta T."/>
            <person name="Meldrim J."/>
            <person name="Meneus L."/>
            <person name="Mihai O."/>
            <person name="Mihalev A."/>
            <person name="Mihova T."/>
            <person name="Mittelman R."/>
            <person name="Mlenga V."/>
            <person name="Montmayeur A."/>
            <person name="Mulrain L."/>
            <person name="Navidi A."/>
            <person name="Naylor J."/>
            <person name="Negash T."/>
            <person name="Nguyen T."/>
            <person name="Nguyen N."/>
            <person name="Nicol R."/>
            <person name="Norbu C."/>
            <person name="Norbu N."/>
            <person name="Novod N."/>
            <person name="O'Neill B."/>
            <person name="Osman S."/>
            <person name="Markiewicz E."/>
            <person name="Oyono O.L."/>
            <person name="Patti C."/>
            <person name="Phunkhang P."/>
            <person name="Pierre F."/>
            <person name="Priest M."/>
            <person name="Raghuraman S."/>
            <person name="Rege F."/>
            <person name="Reyes R."/>
            <person name="Rise C."/>
            <person name="Rogov P."/>
            <person name="Ross K."/>
            <person name="Ryan E."/>
            <person name="Settipalli S."/>
            <person name="Shea T."/>
            <person name="Sherpa N."/>
            <person name="Shi L."/>
            <person name="Shih D."/>
            <person name="Sparrow T."/>
            <person name="Spaulding J."/>
            <person name="Stalker J."/>
            <person name="Stange-Thomann N."/>
            <person name="Stavropoulos S."/>
            <person name="Stone C."/>
            <person name="Strader C."/>
            <person name="Tesfaye S."/>
            <person name="Thomson T."/>
            <person name="Thoulutsang Y."/>
            <person name="Thoulutsang D."/>
            <person name="Topham K."/>
            <person name="Topping I."/>
            <person name="Tsamla T."/>
            <person name="Vassiliev H."/>
            <person name="Vo A."/>
            <person name="Wangchuk T."/>
            <person name="Wangdi T."/>
            <person name="Weiand M."/>
            <person name="Wilkinson J."/>
            <person name="Wilson A."/>
            <person name="Yadav S."/>
            <person name="Young G."/>
            <person name="Yu Q."/>
            <person name="Zembek L."/>
            <person name="Zhong D."/>
            <person name="Zimmer A."/>
            <person name="Zwirko Z."/>
            <person name="Jaffe D.B."/>
            <person name="Alvarez P."/>
            <person name="Brockman W."/>
            <person name="Butler J."/>
            <person name="Chin C."/>
            <person name="Gnerre S."/>
            <person name="MacCallum I."/>
            <person name="Graves J.A."/>
            <person name="Ponting C.P."/>
            <person name="Breen M."/>
            <person name="Samollow P.B."/>
            <person name="Lander E.S."/>
            <person name="Lindblad-Toh K."/>
        </authorList>
    </citation>
    <scope>NUCLEOTIDE SEQUENCE [LARGE SCALE GENOMIC DNA]</scope>
</reference>
<dbReference type="Bgee" id="ENSMODG00000013803">
    <property type="expression patterns" value="Expressed in uterine wall and 4 other cell types or tissues"/>
</dbReference>
<dbReference type="HOGENOM" id="CLU_095373_1_0_1"/>
<dbReference type="GO" id="GO:0005149">
    <property type="term" value="F:interleukin-1 receptor binding"/>
    <property type="evidence" value="ECO:0007669"/>
    <property type="project" value="UniProtKB-UniRule"/>
</dbReference>
<dbReference type="InterPro" id="IPR008996">
    <property type="entry name" value="IL1/FGF"/>
</dbReference>
<dbReference type="GO" id="GO:0006955">
    <property type="term" value="P:immune response"/>
    <property type="evidence" value="ECO:0000318"/>
    <property type="project" value="GO_Central"/>
</dbReference>
<sequence>QFSLESIIHPSPRKIRDVHQHVFVLQERTLIAVPEDENVTPIILETVSILDESLEKGKGNALYLGIGEQNPHLCLCCVADEGQPTLKLEEKDIMDLPRTENAVKSYVFYHNQSSNNISTFESAAFPGWFICSSEEQRKPINITNDVGKNNISFFLDF</sequence>
<keyword evidence="3 4" id="KW-0964">Secreted</keyword>
<comment type="subcellular location">
    <subcellularLocation>
        <location evidence="1 4">Secreted</location>
    </subcellularLocation>
</comment>
<dbReference type="InterPro" id="IPR000975">
    <property type="entry name" value="IL-1_fam"/>
</dbReference>
<dbReference type="CDD" id="cd23300">
    <property type="entry name" value="beta-trefoil_IL36"/>
    <property type="match status" value="1"/>
</dbReference>
<dbReference type="GeneTree" id="ENSGT00950000182943"/>
<evidence type="ECO:0000313" key="6">
    <source>
        <dbReference type="Proteomes" id="UP000002280"/>
    </source>
</evidence>
<proteinExistence type="inferred from homology"/>
<evidence type="ECO:0000313" key="5">
    <source>
        <dbReference type="Ensembl" id="ENSMODP00000017254.1"/>
    </source>
</evidence>
<dbReference type="eggNOG" id="ENOG502TDU1">
    <property type="taxonomic scope" value="Eukaryota"/>
</dbReference>
<name>F6SYA2_MONDO</name>